<reference evidence="1 2" key="1">
    <citation type="submission" date="2024-04" db="EMBL/GenBank/DDBJ databases">
        <authorList>
            <person name="Wu Y.S."/>
            <person name="Zhang L."/>
        </authorList>
    </citation>
    <scope>NUCLEOTIDE SEQUENCE [LARGE SCALE GENOMIC DNA]</scope>
    <source>
        <strain evidence="1 2">KG-01</strain>
    </source>
</reference>
<dbReference type="Pfam" id="PF04134">
    <property type="entry name" value="DCC1-like"/>
    <property type="match status" value="1"/>
</dbReference>
<organism evidence="1 2">
    <name type="scientific">Kurthia gibsonii</name>
    <dbReference type="NCBI Taxonomy" id="33946"/>
    <lineage>
        <taxon>Bacteria</taxon>
        <taxon>Bacillati</taxon>
        <taxon>Bacillota</taxon>
        <taxon>Bacilli</taxon>
        <taxon>Bacillales</taxon>
        <taxon>Caryophanaceae</taxon>
        <taxon>Kurthia</taxon>
    </lineage>
</organism>
<proteinExistence type="predicted"/>
<name>A0ABU9LJY1_9BACL</name>
<dbReference type="GeneID" id="97820724"/>
<dbReference type="RefSeq" id="WP_068453553.1">
    <property type="nucleotide sequence ID" value="NZ_BJOB01000008.1"/>
</dbReference>
<dbReference type="InterPro" id="IPR007263">
    <property type="entry name" value="DCC1-like"/>
</dbReference>
<gene>
    <name evidence="1" type="ORF">AAF454_06365</name>
</gene>
<dbReference type="PANTHER" id="PTHR33639:SF2">
    <property type="entry name" value="DUF393 DOMAIN-CONTAINING PROTEIN"/>
    <property type="match status" value="1"/>
</dbReference>
<accession>A0ABU9LJY1</accession>
<dbReference type="InterPro" id="IPR052927">
    <property type="entry name" value="DCC_oxidoreductase"/>
</dbReference>
<dbReference type="PANTHER" id="PTHR33639">
    <property type="entry name" value="THIOL-DISULFIDE OXIDOREDUCTASE DCC"/>
    <property type="match status" value="1"/>
</dbReference>
<dbReference type="EMBL" id="JBCEWA010000004">
    <property type="protein sequence ID" value="MEL5988037.1"/>
    <property type="molecule type" value="Genomic_DNA"/>
</dbReference>
<evidence type="ECO:0000313" key="2">
    <source>
        <dbReference type="Proteomes" id="UP001398420"/>
    </source>
</evidence>
<evidence type="ECO:0000313" key="1">
    <source>
        <dbReference type="EMBL" id="MEL5988037.1"/>
    </source>
</evidence>
<protein>
    <submittedName>
        <fullName evidence="1">DCC1-like thiol-disulfide oxidoreductase family protein</fullName>
    </submittedName>
</protein>
<dbReference type="Proteomes" id="UP001398420">
    <property type="component" value="Unassembled WGS sequence"/>
</dbReference>
<comment type="caution">
    <text evidence="1">The sequence shown here is derived from an EMBL/GenBank/DDBJ whole genome shotgun (WGS) entry which is preliminary data.</text>
</comment>
<keyword evidence="2" id="KW-1185">Reference proteome</keyword>
<sequence>MNQPILFYDGTCGFCQWSVQLVLEHEKLPTFYFASLQSDFAKKHLPEALTKDLNSVVVLDNQRIFTQSDAVIKVASTLSFPYSLAKIGQFIPKSVRNTLYQLVAQNRQKLSPVSKKCRILTKEERMRFIE</sequence>